<proteinExistence type="predicted"/>
<evidence type="ECO:0000313" key="1">
    <source>
        <dbReference type="EMBL" id="SUM32100.1"/>
    </source>
</evidence>
<reference evidence="1 2" key="1">
    <citation type="submission" date="2018-06" db="EMBL/GenBank/DDBJ databases">
        <authorList>
            <consortium name="Pathogen Informatics"/>
            <person name="Doyle S."/>
        </authorList>
    </citation>
    <scope>NUCLEOTIDE SEQUENCE [LARGE SCALE GENOMIC DNA]</scope>
    <source>
        <strain evidence="1 2">NCTC12195</strain>
    </source>
</reference>
<gene>
    <name evidence="1" type="ORF">NCTC12195_01540</name>
</gene>
<dbReference type="Gene3D" id="2.60.430.10">
    <property type="entry name" value="YopX-like domain"/>
    <property type="match status" value="1"/>
</dbReference>
<sequence>MIPKFREWDAEREDIMPGKGMSYGIREDYDDSFSIRF</sequence>
<name>A0A380FEC1_STAGA</name>
<dbReference type="AlphaFoldDB" id="A0A380FEC1"/>
<accession>A0A380FEC1</accession>
<dbReference type="Proteomes" id="UP000255277">
    <property type="component" value="Unassembled WGS sequence"/>
</dbReference>
<organism evidence="1 2">
    <name type="scientific">Staphylococcus gallinarum</name>
    <dbReference type="NCBI Taxonomy" id="1293"/>
    <lineage>
        <taxon>Bacteria</taxon>
        <taxon>Bacillati</taxon>
        <taxon>Bacillota</taxon>
        <taxon>Bacilli</taxon>
        <taxon>Bacillales</taxon>
        <taxon>Staphylococcaceae</taxon>
        <taxon>Staphylococcus</taxon>
    </lineage>
</organism>
<evidence type="ECO:0000313" key="2">
    <source>
        <dbReference type="Proteomes" id="UP000255277"/>
    </source>
</evidence>
<protein>
    <submittedName>
        <fullName evidence="1">Uncharacterized protein</fullName>
    </submittedName>
</protein>
<dbReference type="InterPro" id="IPR024059">
    <property type="entry name" value="YopX-like_N"/>
</dbReference>
<dbReference type="EMBL" id="UHDK01000001">
    <property type="protein sequence ID" value="SUM32100.1"/>
    <property type="molecule type" value="Genomic_DNA"/>
</dbReference>